<evidence type="ECO:0000259" key="2">
    <source>
        <dbReference type="Pfam" id="PF08327"/>
    </source>
</evidence>
<proteinExistence type="inferred from homology"/>
<dbReference type="Gene3D" id="3.30.530.20">
    <property type="match status" value="1"/>
</dbReference>
<reference evidence="4" key="1">
    <citation type="journal article" date="2019" name="Int. J. Syst. Evol. Microbiol.">
        <title>The Global Catalogue of Microorganisms (GCM) 10K type strain sequencing project: providing services to taxonomists for standard genome sequencing and annotation.</title>
        <authorList>
            <consortium name="The Broad Institute Genomics Platform"/>
            <consortium name="The Broad Institute Genome Sequencing Center for Infectious Disease"/>
            <person name="Wu L."/>
            <person name="Ma J."/>
        </authorList>
    </citation>
    <scope>NUCLEOTIDE SEQUENCE [LARGE SCALE GENOMIC DNA]</scope>
    <source>
        <strain evidence="4">JCM 13022</strain>
    </source>
</reference>
<evidence type="ECO:0000313" key="3">
    <source>
        <dbReference type="EMBL" id="GAA1212730.1"/>
    </source>
</evidence>
<dbReference type="SUPFAM" id="SSF55961">
    <property type="entry name" value="Bet v1-like"/>
    <property type="match status" value="1"/>
</dbReference>
<sequence length="153" mass="16601">MDVTHATFTMERTSPAPVSTVFSAWARPEARRRWFAQGAEHEQHFSVGGTECVRGTAENGEELAFEARYHDIAANERIIYTSTLTAGDALSTVSATTVEFRPATADGGEATRVLVTEHGMYLPGQEQPAWRERGTADQLTALATELGVAVTES</sequence>
<accession>A0ABP4G3Q4</accession>
<dbReference type="InterPro" id="IPR023393">
    <property type="entry name" value="START-like_dom_sf"/>
</dbReference>
<keyword evidence="4" id="KW-1185">Reference proteome</keyword>
<protein>
    <submittedName>
        <fullName evidence="3">SRPBCC family protein</fullName>
    </submittedName>
</protein>
<dbReference type="Proteomes" id="UP001500467">
    <property type="component" value="Unassembled WGS sequence"/>
</dbReference>
<dbReference type="Pfam" id="PF08327">
    <property type="entry name" value="AHSA1"/>
    <property type="match status" value="1"/>
</dbReference>
<organism evidence="3 4">
    <name type="scientific">Prauserella alba</name>
    <dbReference type="NCBI Taxonomy" id="176898"/>
    <lineage>
        <taxon>Bacteria</taxon>
        <taxon>Bacillati</taxon>
        <taxon>Actinomycetota</taxon>
        <taxon>Actinomycetes</taxon>
        <taxon>Pseudonocardiales</taxon>
        <taxon>Pseudonocardiaceae</taxon>
        <taxon>Prauserella</taxon>
    </lineage>
</organism>
<dbReference type="InterPro" id="IPR013538">
    <property type="entry name" value="ASHA1/2-like_C"/>
</dbReference>
<gene>
    <name evidence="3" type="ORF">GCM10009675_37580</name>
</gene>
<comment type="similarity">
    <text evidence="1">Belongs to the AHA1 family.</text>
</comment>
<dbReference type="RefSeq" id="WP_253857562.1">
    <property type="nucleotide sequence ID" value="NZ_BAAALM010000015.1"/>
</dbReference>
<name>A0ABP4G3Q4_9PSEU</name>
<dbReference type="EMBL" id="BAAALM010000015">
    <property type="protein sequence ID" value="GAA1212730.1"/>
    <property type="molecule type" value="Genomic_DNA"/>
</dbReference>
<evidence type="ECO:0000313" key="4">
    <source>
        <dbReference type="Proteomes" id="UP001500467"/>
    </source>
</evidence>
<evidence type="ECO:0000256" key="1">
    <source>
        <dbReference type="ARBA" id="ARBA00006817"/>
    </source>
</evidence>
<feature type="domain" description="Activator of Hsp90 ATPase homologue 1/2-like C-terminal" evidence="2">
    <location>
        <begin position="16"/>
        <end position="146"/>
    </location>
</feature>
<comment type="caution">
    <text evidence="3">The sequence shown here is derived from an EMBL/GenBank/DDBJ whole genome shotgun (WGS) entry which is preliminary data.</text>
</comment>